<feature type="transmembrane region" description="Helical" evidence="1">
    <location>
        <begin position="31"/>
        <end position="52"/>
    </location>
</feature>
<feature type="transmembrane region" description="Helical" evidence="1">
    <location>
        <begin position="269"/>
        <end position="289"/>
    </location>
</feature>
<evidence type="ECO:0008006" key="4">
    <source>
        <dbReference type="Google" id="ProtNLM"/>
    </source>
</evidence>
<organism evidence="2 3">
    <name type="scientific">Micavibrio aeruginosavorus</name>
    <dbReference type="NCBI Taxonomy" id="349221"/>
    <lineage>
        <taxon>Bacteria</taxon>
        <taxon>Pseudomonadati</taxon>
        <taxon>Bdellovibrionota</taxon>
        <taxon>Bdellovibrionia</taxon>
        <taxon>Bdellovibrionales</taxon>
        <taxon>Pseudobdellovibrionaceae</taxon>
        <taxon>Micavibrio</taxon>
    </lineage>
</organism>
<reference evidence="2 3" key="1">
    <citation type="submission" date="2020-07" db="EMBL/GenBank/DDBJ databases">
        <title>Huge and variable diversity of episymbiotic CPR bacteria and DPANN archaea in groundwater ecosystems.</title>
        <authorList>
            <person name="He C.Y."/>
            <person name="Keren R."/>
            <person name="Whittaker M."/>
            <person name="Farag I.F."/>
            <person name="Doudna J."/>
            <person name="Cate J.H.D."/>
            <person name="Banfield J.F."/>
        </authorList>
    </citation>
    <scope>NUCLEOTIDE SEQUENCE [LARGE SCALE GENOMIC DNA]</scope>
    <source>
        <strain evidence="2">NC_groundwater_70_Ag_B-0.1um_54_66</strain>
    </source>
</reference>
<evidence type="ECO:0000313" key="2">
    <source>
        <dbReference type="EMBL" id="QQG36560.1"/>
    </source>
</evidence>
<keyword evidence="1" id="KW-0812">Transmembrane</keyword>
<dbReference type="AlphaFoldDB" id="A0A7T5R2X0"/>
<feature type="transmembrane region" description="Helical" evidence="1">
    <location>
        <begin position="212"/>
        <end position="235"/>
    </location>
</feature>
<sequence>MNWALYAVLHSLCRAFFVETNRVYRLDSWHLTFMQALFGFMVLTPFVPFMHWPMDVRFYFAAVIVSLITAVGYMIQLGLAAQKTGRVTGMYMPLEAVTATIVWILVMPATLELHTNNLILSAGVIIAFAMATWGMIKIRQSDVSWGTFLIVAPVGVTYAVSGIATKIVMPETMIIPTVLSYVYVSFAVMTFVLGLVLLAKKKADKTMLEVRALRGGLLTGAFSVVGALSFVASVAMAPNPGYTSMMAMMLPVWLLIFHKAMRVEDRAHVLSASILTAGIVLLIIVTAIYSS</sequence>
<gene>
    <name evidence="2" type="ORF">HYS17_01870</name>
</gene>
<feature type="transmembrane region" description="Helical" evidence="1">
    <location>
        <begin position="91"/>
        <end position="111"/>
    </location>
</feature>
<proteinExistence type="predicted"/>
<dbReference type="EMBL" id="CP066681">
    <property type="protein sequence ID" value="QQG36560.1"/>
    <property type="molecule type" value="Genomic_DNA"/>
</dbReference>
<feature type="transmembrane region" description="Helical" evidence="1">
    <location>
        <begin position="181"/>
        <end position="200"/>
    </location>
</feature>
<accession>A0A7T5R2X0</accession>
<feature type="transmembrane region" description="Helical" evidence="1">
    <location>
        <begin position="117"/>
        <end position="136"/>
    </location>
</feature>
<dbReference type="Proteomes" id="UP000595362">
    <property type="component" value="Chromosome"/>
</dbReference>
<name>A0A7T5R2X0_9BACT</name>
<protein>
    <recommendedName>
        <fullName evidence="4">EamA domain-containing protein</fullName>
    </recommendedName>
</protein>
<feature type="transmembrane region" description="Helical" evidence="1">
    <location>
        <begin position="148"/>
        <end position="169"/>
    </location>
</feature>
<feature type="transmembrane region" description="Helical" evidence="1">
    <location>
        <begin position="58"/>
        <end position="79"/>
    </location>
</feature>
<feature type="transmembrane region" description="Helical" evidence="1">
    <location>
        <begin position="241"/>
        <end position="257"/>
    </location>
</feature>
<evidence type="ECO:0000313" key="3">
    <source>
        <dbReference type="Proteomes" id="UP000595362"/>
    </source>
</evidence>
<evidence type="ECO:0000256" key="1">
    <source>
        <dbReference type="SAM" id="Phobius"/>
    </source>
</evidence>
<keyword evidence="1" id="KW-0472">Membrane</keyword>
<keyword evidence="1" id="KW-1133">Transmembrane helix</keyword>